<evidence type="ECO:0000256" key="1">
    <source>
        <dbReference type="ARBA" id="ARBA00022729"/>
    </source>
</evidence>
<evidence type="ECO:0000313" key="2">
    <source>
        <dbReference type="EMBL" id="MBC5840680.1"/>
    </source>
</evidence>
<gene>
    <name evidence="2" type="ORF">H8R23_04615</name>
</gene>
<protein>
    <submittedName>
        <fullName evidence="2">T9SS type A sorting domain-containing protein</fullName>
    </submittedName>
</protein>
<dbReference type="InterPro" id="IPR026444">
    <property type="entry name" value="Secre_tail"/>
</dbReference>
<comment type="caution">
    <text evidence="2">The sequence shown here is derived from an EMBL/GenBank/DDBJ whole genome shotgun (WGS) entry which is preliminary data.</text>
</comment>
<name>A0ABR7J558_9FLAO</name>
<organism evidence="2 3">
    <name type="scientific">Flavobacterium kayseriense</name>
    <dbReference type="NCBI Taxonomy" id="2764714"/>
    <lineage>
        <taxon>Bacteria</taxon>
        <taxon>Pseudomonadati</taxon>
        <taxon>Bacteroidota</taxon>
        <taxon>Flavobacteriia</taxon>
        <taxon>Flavobacteriales</taxon>
        <taxon>Flavobacteriaceae</taxon>
        <taxon>Flavobacterium</taxon>
    </lineage>
</organism>
<keyword evidence="1" id="KW-0732">Signal</keyword>
<sequence length="1177" mass="123943">MMRFLHKTSFIFVFYFLLSSATVVGQYTITGNVNASSLTCGTFTGVSIIYVGNGVASASLVMDADLNLTTCGLSGIQLIVRNNASLVFPDKTNNTLSLPANSSIVIESGTPGGAISTVGSCSASDLITVGGVKVASCQGGSSLYDFDQIVANGGYNYVKTVSSPQCSSSAGSIAVSVFPAPSASTTYKLFTTLVGGTAVSTAVAGAAPYNTTINTPTLTTTTTLYVEATTGSITTARKPVVVTVNPSNTVSAASSTPTLCANTLMTNITHSTTGATGIGTVTGLPAGVTAVWTSNTITISGTPTASGTFNYSIPLTGGCGTINATGIITVNVAPIITTQPLSQLDCEGSSVNFKALAVGTNLTYTWFYKRPTDASFIMLSGVVSNTTYPNAPINNEISLANVGGTQYPNGTQFQVTVSNVICGVTSNTVVLSVNEIVAINSPALSPSQSVVDVKLCYGSNYSYTAVISNPSNGPVTYQWKSQIPSGSWNNVIDGPHFSGAKTAVLNIINGTPAESGKYRVDVVYNRTGGSCSVSSFSKVRSLTFYPSLTTPDVVISQPDCITNTGVITVRVQSTTDTYSFDNGLNYQASNVKSGLAAGTYNVFIKNIDGCISPVKISTINVAPIPAIWNGTIWTNGPPTSTQAVVFNGNYRSSVNGGDLVACSCQVNSGTVIFDNGNSLKVTNKVTVSGGSLEFYSQSSLVQINNVSNSGNITYNRTLNGPITKFDYTYWSSPVSPQTLYNVSPFTGDKFYSFDGASYAWVQVPSSTVMAPGIGYIIRGPEPQTGAIPLPVGFFNAPFIGVPNNGPIQVAIAASTDAAYLLGNPYPSALYADKFIKDNPVLEGTLYFWTHNTTIGTNVSNPGSGVYAYSGDDYASYNLTGGAAAGTGTAATATGYNNTVPSGNIGSGQGFFASTKGAGTVTFDNTMRVGANGAALSNSEFFKMQVGNKTDLVEKNRIWLNMFNTAGAFKQTLVGYVTGATNDIEGRYDGESFDGYEFLDFYSINQEKNLVIQGRGLPFDENDTIPLGFRSGIEGDFTIAIDQVDGLFKDQNIFIKDKLLNVIHDLKNNSYTFTTTKGVFNDRFVLFYTNKKASAVASTLDALSKLILVSTSEKEIRITSSLSMDAVRLYDLSGKEIFNKTKVNNTELAIRNLRKGNTVYVIKIKLDDGQTVTHKVIY</sequence>
<dbReference type="RefSeq" id="WP_187009241.1">
    <property type="nucleotide sequence ID" value="NZ_JACRUI010000001.1"/>
</dbReference>
<dbReference type="NCBIfam" id="TIGR04183">
    <property type="entry name" value="Por_Secre_tail"/>
    <property type="match status" value="1"/>
</dbReference>
<evidence type="ECO:0000313" key="3">
    <source>
        <dbReference type="Proteomes" id="UP000629963"/>
    </source>
</evidence>
<accession>A0ABR7J558</accession>
<dbReference type="NCBIfam" id="NF033708">
    <property type="entry name" value="T9SS_Cterm_ChiA"/>
    <property type="match status" value="1"/>
</dbReference>
<dbReference type="Proteomes" id="UP000629963">
    <property type="component" value="Unassembled WGS sequence"/>
</dbReference>
<reference evidence="2 3" key="1">
    <citation type="submission" date="2020-08" db="EMBL/GenBank/DDBJ databases">
        <title>Description of novel Flavobacterium F-380 isolate.</title>
        <authorList>
            <person name="Saticioglu I.B."/>
            <person name="Duman M."/>
            <person name="Altun S."/>
        </authorList>
    </citation>
    <scope>NUCLEOTIDE SEQUENCE [LARGE SCALE GENOMIC DNA]</scope>
    <source>
        <strain evidence="2 3">F-380</strain>
    </source>
</reference>
<keyword evidence="3" id="KW-1185">Reference proteome</keyword>
<proteinExistence type="predicted"/>
<dbReference type="EMBL" id="JACRUJ010000001">
    <property type="protein sequence ID" value="MBC5840680.1"/>
    <property type="molecule type" value="Genomic_DNA"/>
</dbReference>